<comment type="caution">
    <text evidence="2">The sequence shown here is derived from an EMBL/GenBank/DDBJ whole genome shotgun (WGS) entry which is preliminary data.</text>
</comment>
<protein>
    <recommendedName>
        <fullName evidence="4">HTH marR-type domain-containing protein</fullName>
    </recommendedName>
</protein>
<feature type="region of interest" description="Disordered" evidence="1">
    <location>
        <begin position="100"/>
        <end position="127"/>
    </location>
</feature>
<evidence type="ECO:0000313" key="2">
    <source>
        <dbReference type="EMBL" id="GMA23373.1"/>
    </source>
</evidence>
<evidence type="ECO:0000256" key="1">
    <source>
        <dbReference type="SAM" id="MobiDB-lite"/>
    </source>
</evidence>
<organism evidence="2 3">
    <name type="scientific">Luteimicrobium album</name>
    <dbReference type="NCBI Taxonomy" id="1054550"/>
    <lineage>
        <taxon>Bacteria</taxon>
        <taxon>Bacillati</taxon>
        <taxon>Actinomycetota</taxon>
        <taxon>Actinomycetes</taxon>
        <taxon>Micrococcales</taxon>
        <taxon>Luteimicrobium</taxon>
    </lineage>
</organism>
<dbReference type="EMBL" id="BSUK01000001">
    <property type="protein sequence ID" value="GMA23373.1"/>
    <property type="molecule type" value="Genomic_DNA"/>
</dbReference>
<dbReference type="SUPFAM" id="SSF46785">
    <property type="entry name" value="Winged helix' DNA-binding domain"/>
    <property type="match status" value="1"/>
</dbReference>
<name>A0ABQ6HZP1_9MICO</name>
<gene>
    <name evidence="2" type="ORF">GCM10025864_11320</name>
</gene>
<dbReference type="InterPro" id="IPR036390">
    <property type="entry name" value="WH_DNA-bd_sf"/>
</dbReference>
<feature type="compositionally biased region" description="Basic and acidic residues" evidence="1">
    <location>
        <begin position="113"/>
        <end position="127"/>
    </location>
</feature>
<dbReference type="Gene3D" id="1.10.10.10">
    <property type="entry name" value="Winged helix-like DNA-binding domain superfamily/Winged helix DNA-binding domain"/>
    <property type="match status" value="1"/>
</dbReference>
<dbReference type="Proteomes" id="UP001157091">
    <property type="component" value="Unassembled WGS sequence"/>
</dbReference>
<keyword evidence="3" id="KW-1185">Reference proteome</keyword>
<sequence>MSPLGAWCLLKLDHLGPLEWKAISARTGPALPRISETYDQLVDLGYVHDDPPGTVALTDAGQAAADALDAARRDSLAELLDGWDPEQHTELASMLSALARALGGSDAEEPREETEKAPASDARPEPS</sequence>
<dbReference type="RefSeq" id="WP_284292416.1">
    <property type="nucleotide sequence ID" value="NZ_BSUK01000001.1"/>
</dbReference>
<reference evidence="3" key="1">
    <citation type="journal article" date="2019" name="Int. J. Syst. Evol. Microbiol.">
        <title>The Global Catalogue of Microorganisms (GCM) 10K type strain sequencing project: providing services to taxonomists for standard genome sequencing and annotation.</title>
        <authorList>
            <consortium name="The Broad Institute Genomics Platform"/>
            <consortium name="The Broad Institute Genome Sequencing Center for Infectious Disease"/>
            <person name="Wu L."/>
            <person name="Ma J."/>
        </authorList>
    </citation>
    <scope>NUCLEOTIDE SEQUENCE [LARGE SCALE GENOMIC DNA]</scope>
    <source>
        <strain evidence="3">NBRC 106348</strain>
    </source>
</reference>
<accession>A0ABQ6HZP1</accession>
<dbReference type="InterPro" id="IPR036388">
    <property type="entry name" value="WH-like_DNA-bd_sf"/>
</dbReference>
<proteinExistence type="predicted"/>
<evidence type="ECO:0000313" key="3">
    <source>
        <dbReference type="Proteomes" id="UP001157091"/>
    </source>
</evidence>
<evidence type="ECO:0008006" key="4">
    <source>
        <dbReference type="Google" id="ProtNLM"/>
    </source>
</evidence>